<dbReference type="AlphaFoldDB" id="A0A6N7VQW9"/>
<dbReference type="RefSeq" id="WP_154542717.1">
    <property type="nucleotide sequence ID" value="NZ_VULO01000001.1"/>
</dbReference>
<name>A0A6N7VQW9_9ACTO</name>
<evidence type="ECO:0000313" key="1">
    <source>
        <dbReference type="EMBL" id="MSS83360.1"/>
    </source>
</evidence>
<dbReference type="Gene3D" id="3.40.190.10">
    <property type="entry name" value="Periplasmic binding protein-like II"/>
    <property type="match status" value="2"/>
</dbReference>
<dbReference type="EMBL" id="VULO01000001">
    <property type="protein sequence ID" value="MSS83360.1"/>
    <property type="molecule type" value="Genomic_DNA"/>
</dbReference>
<keyword evidence="2" id="KW-1185">Reference proteome</keyword>
<reference evidence="1 2" key="1">
    <citation type="submission" date="2019-08" db="EMBL/GenBank/DDBJ databases">
        <title>In-depth cultivation of the pig gut microbiome towards novel bacterial diversity and tailored functional studies.</title>
        <authorList>
            <person name="Wylensek D."/>
            <person name="Hitch T.C.A."/>
            <person name="Clavel T."/>
        </authorList>
    </citation>
    <scope>NUCLEOTIDE SEQUENCE [LARGE SCALE GENOMIC DNA]</scope>
    <source>
        <strain evidence="1 2">WB03_NA08</strain>
    </source>
</reference>
<organism evidence="1 2">
    <name type="scientific">Scrofimicrobium canadense</name>
    <dbReference type="NCBI Taxonomy" id="2652290"/>
    <lineage>
        <taxon>Bacteria</taxon>
        <taxon>Bacillati</taxon>
        <taxon>Actinomycetota</taxon>
        <taxon>Actinomycetes</taxon>
        <taxon>Actinomycetales</taxon>
        <taxon>Actinomycetaceae</taxon>
        <taxon>Scrofimicrobium</taxon>
    </lineage>
</organism>
<proteinExistence type="predicted"/>
<evidence type="ECO:0000313" key="2">
    <source>
        <dbReference type="Proteomes" id="UP000470875"/>
    </source>
</evidence>
<dbReference type="SUPFAM" id="SSF53850">
    <property type="entry name" value="Periplasmic binding protein-like II"/>
    <property type="match status" value="1"/>
</dbReference>
<dbReference type="Proteomes" id="UP000470875">
    <property type="component" value="Unassembled WGS sequence"/>
</dbReference>
<protein>
    <submittedName>
        <fullName evidence="1">Uncharacterized protein</fullName>
    </submittedName>
</protein>
<comment type="caution">
    <text evidence="1">The sequence shown here is derived from an EMBL/GenBank/DDBJ whole genome shotgun (WGS) entry which is preliminary data.</text>
</comment>
<gene>
    <name evidence="1" type="ORF">FYJ24_00985</name>
</gene>
<sequence length="110" mass="12069">MYTACENLQTAWDFLKFSVDDGNDLALLETTGQFPTRTDVTELAADFLSENPFYEPFAAAVPLAVDVPTVDNLAEKMQIFRDAWTSVIQSGKGDIKATFDEAAQKIDALG</sequence>
<accession>A0A6N7VQW9</accession>